<feature type="transmembrane region" description="Helical" evidence="2">
    <location>
        <begin position="399"/>
        <end position="428"/>
    </location>
</feature>
<evidence type="ECO:0000256" key="1">
    <source>
        <dbReference type="SAM" id="MobiDB-lite"/>
    </source>
</evidence>
<dbReference type="GO" id="GO:0008270">
    <property type="term" value="F:zinc ion binding"/>
    <property type="evidence" value="ECO:0007669"/>
    <property type="project" value="InterPro"/>
</dbReference>
<feature type="transmembrane region" description="Helical" evidence="2">
    <location>
        <begin position="440"/>
        <end position="463"/>
    </location>
</feature>
<dbReference type="InterPro" id="IPR014782">
    <property type="entry name" value="Peptidase_M1_dom"/>
</dbReference>
<dbReference type="GO" id="GO:0008237">
    <property type="term" value="F:metallopeptidase activity"/>
    <property type="evidence" value="ECO:0007669"/>
    <property type="project" value="InterPro"/>
</dbReference>
<feature type="domain" description="Peptidase M1 membrane alanine aminopeptidase" evidence="3">
    <location>
        <begin position="877"/>
        <end position="1056"/>
    </location>
</feature>
<feature type="compositionally biased region" description="Basic and acidic residues" evidence="1">
    <location>
        <begin position="757"/>
        <end position="780"/>
    </location>
</feature>
<feature type="transmembrane region" description="Helical" evidence="2">
    <location>
        <begin position="524"/>
        <end position="545"/>
    </location>
</feature>
<name>A0AA37WEK3_9BACT</name>
<feature type="transmembrane region" description="Helical" evidence="2">
    <location>
        <begin position="361"/>
        <end position="379"/>
    </location>
</feature>
<dbReference type="RefSeq" id="WP_235290988.1">
    <property type="nucleotide sequence ID" value="NZ_BSOH01000007.1"/>
</dbReference>
<gene>
    <name evidence="4" type="ORF">GCM10007940_14440</name>
</gene>
<comment type="caution">
    <text evidence="4">The sequence shown here is derived from an EMBL/GenBank/DDBJ whole genome shotgun (WGS) entry which is preliminary data.</text>
</comment>
<evidence type="ECO:0000259" key="3">
    <source>
        <dbReference type="Pfam" id="PF01433"/>
    </source>
</evidence>
<proteinExistence type="predicted"/>
<feature type="transmembrane region" description="Helical" evidence="2">
    <location>
        <begin position="566"/>
        <end position="584"/>
    </location>
</feature>
<evidence type="ECO:0000313" key="4">
    <source>
        <dbReference type="EMBL" id="GLR16829.1"/>
    </source>
</evidence>
<reference evidence="4" key="1">
    <citation type="journal article" date="2014" name="Int. J. Syst. Evol. Microbiol.">
        <title>Complete genome sequence of Corynebacterium casei LMG S-19264T (=DSM 44701T), isolated from a smear-ripened cheese.</title>
        <authorList>
            <consortium name="US DOE Joint Genome Institute (JGI-PGF)"/>
            <person name="Walter F."/>
            <person name="Albersmeier A."/>
            <person name="Kalinowski J."/>
            <person name="Ruckert C."/>
        </authorList>
    </citation>
    <scope>NUCLEOTIDE SEQUENCE</scope>
    <source>
        <strain evidence="4">NBRC 108769</strain>
    </source>
</reference>
<feature type="transmembrane region" description="Helical" evidence="2">
    <location>
        <begin position="58"/>
        <end position="78"/>
    </location>
</feature>
<feature type="region of interest" description="Disordered" evidence="1">
    <location>
        <begin position="757"/>
        <end position="782"/>
    </location>
</feature>
<keyword evidence="5" id="KW-1185">Reference proteome</keyword>
<keyword evidence="2" id="KW-0812">Transmembrane</keyword>
<organism evidence="4 5">
    <name type="scientific">Portibacter lacus</name>
    <dbReference type="NCBI Taxonomy" id="1099794"/>
    <lineage>
        <taxon>Bacteria</taxon>
        <taxon>Pseudomonadati</taxon>
        <taxon>Bacteroidota</taxon>
        <taxon>Saprospiria</taxon>
        <taxon>Saprospirales</taxon>
        <taxon>Haliscomenobacteraceae</taxon>
        <taxon>Portibacter</taxon>
    </lineage>
</organism>
<evidence type="ECO:0000313" key="5">
    <source>
        <dbReference type="Proteomes" id="UP001156666"/>
    </source>
</evidence>
<dbReference type="Gene3D" id="1.10.390.10">
    <property type="entry name" value="Neutral Protease Domain 2"/>
    <property type="match status" value="1"/>
</dbReference>
<accession>A0AA37WEK3</accession>
<feature type="transmembrane region" description="Helical" evidence="2">
    <location>
        <begin position="20"/>
        <end position="38"/>
    </location>
</feature>
<sequence length="1095" mass="126312">MWYEIFKFEIKYRFRRPETYLFFVFLMAFSIFGVDFIFQGVETGLMKMNAPIVLGKTMGAITGIFMILASMIMGMPMIRDDQYQITPLIYTCPIKKKDLLLGRFLGSFLILLLIFSGIPLGMMIGEFLPWHLESEMLPFQFSTYLYTFSSIVLPTLFFGAAVFFVTGTLSRNLLVVYTQGIFIFVVFLLTKSITNEYAQAILDPFSLTTITNLTKEWEIAQRNVSLLPFSGVLLVNKLFWVFVGVFVMIFGYFRFSVTTFTNAKKTSSKRSRKVNVAKQSTRNLDVILPQVTVDDGWNAKWKQFISMSIFYGKSLMKETSFWAIVICGAIIILINSISLGTVYGVDSYPTTYFIVEELQELSMYFFIIILLFYSGELFWKEKSVRMHFLRDANPISSLIILCSKMAGLVGVYIVLILSLMFSGILFQITKGYYHFDLPVYFGGFFIEILPLLLIYTFVAFFIQSLVNNKFLGIILTLFFIIVMVVLEVMGYDHILFNFGGGGLKSYSEMNGYGHFMTTYLWTKAYWISFGMLLLIGASLIAGRGADIGWINRFKQVGSVFSKKAKTLTIIIFLIFVSIGSFNFYQANILNEHWTSKQENDYRASYEKELKQFEYLPQPKISDAKMYMDLFPEERAYVLKGSYMMINEEDEPIKEIHVQKMLESGVALDSIHFSAETLIDSQYHKYAYYIFSLETPLEPGDSIVMKFDQSYTSQGFNITSSAGSVLNNGTFIRNNEFPTLGYQDKIELKDETDRKTYGLAPKESKAEIDDHQELQRSRSGSDSKGMTLDFTIGTSAYQTAITSGELVKQWKEGARNYFQYRSKQPIIDFYAVSSGNYELLQDSWSSSDGETTSPVLLEIYHHPRHDYNLDRMMAGMKASLDYYSVHFAPYQYQQLRIVEFPRYESFAQSFPNTIPFSESIGFMLDIDDEEDVDMTFFVTAHEVAHQWWGMQLESANVKGRNFILETLSQYAALMVFRKQYAQEKVDQLLELQRELYDKKRKQASEAEVPLNLVGNEEYIYYNKGILAMFELQEMIGEDRVNCALKAFIHDWNSESGEVKWEKMRYATSADLIDYILDETPEKDRNEVLNLLTKVKR</sequence>
<feature type="transmembrane region" description="Helical" evidence="2">
    <location>
        <begin position="99"/>
        <end position="124"/>
    </location>
</feature>
<dbReference type="EMBL" id="BSOH01000007">
    <property type="protein sequence ID" value="GLR16829.1"/>
    <property type="molecule type" value="Genomic_DNA"/>
</dbReference>
<dbReference type="Proteomes" id="UP001156666">
    <property type="component" value="Unassembled WGS sequence"/>
</dbReference>
<keyword evidence="2" id="KW-0472">Membrane</keyword>
<feature type="transmembrane region" description="Helical" evidence="2">
    <location>
        <begin position="144"/>
        <end position="165"/>
    </location>
</feature>
<feature type="transmembrane region" description="Helical" evidence="2">
    <location>
        <begin position="238"/>
        <end position="263"/>
    </location>
</feature>
<feature type="transmembrane region" description="Helical" evidence="2">
    <location>
        <begin position="321"/>
        <end position="341"/>
    </location>
</feature>
<dbReference type="AlphaFoldDB" id="A0AA37WEK3"/>
<protein>
    <recommendedName>
        <fullName evidence="3">Peptidase M1 membrane alanine aminopeptidase domain-containing protein</fullName>
    </recommendedName>
</protein>
<reference evidence="4" key="2">
    <citation type="submission" date="2023-01" db="EMBL/GenBank/DDBJ databases">
        <title>Draft genome sequence of Portibacter lacus strain NBRC 108769.</title>
        <authorList>
            <person name="Sun Q."/>
            <person name="Mori K."/>
        </authorList>
    </citation>
    <scope>NUCLEOTIDE SEQUENCE</scope>
    <source>
        <strain evidence="4">NBRC 108769</strain>
    </source>
</reference>
<dbReference type="InterPro" id="IPR027268">
    <property type="entry name" value="Peptidase_M4/M1_CTD_sf"/>
</dbReference>
<dbReference type="SUPFAM" id="SSF55486">
    <property type="entry name" value="Metalloproteases ('zincins'), catalytic domain"/>
    <property type="match status" value="1"/>
</dbReference>
<keyword evidence="2" id="KW-1133">Transmembrane helix</keyword>
<dbReference type="Pfam" id="PF01433">
    <property type="entry name" value="Peptidase_M1"/>
    <property type="match status" value="1"/>
</dbReference>
<evidence type="ECO:0000256" key="2">
    <source>
        <dbReference type="SAM" id="Phobius"/>
    </source>
</evidence>
<feature type="transmembrane region" description="Helical" evidence="2">
    <location>
        <begin position="172"/>
        <end position="190"/>
    </location>
</feature>
<feature type="transmembrane region" description="Helical" evidence="2">
    <location>
        <begin position="470"/>
        <end position="491"/>
    </location>
</feature>